<dbReference type="Pfam" id="PF00005">
    <property type="entry name" value="ABC_tran"/>
    <property type="match status" value="1"/>
</dbReference>
<dbReference type="InterPro" id="IPR017871">
    <property type="entry name" value="ABC_transporter-like_CS"/>
</dbReference>
<keyword evidence="6 10" id="KW-0067">ATP-binding</keyword>
<dbReference type="GO" id="GO:0016887">
    <property type="term" value="F:ATP hydrolysis activity"/>
    <property type="evidence" value="ECO:0007669"/>
    <property type="project" value="InterPro"/>
</dbReference>
<dbReference type="GO" id="GO:0006824">
    <property type="term" value="P:cobalt ion transport"/>
    <property type="evidence" value="ECO:0007669"/>
    <property type="project" value="InterPro"/>
</dbReference>
<feature type="domain" description="ABC transporter" evidence="11">
    <location>
        <begin position="5"/>
        <end position="243"/>
    </location>
</feature>
<dbReference type="GO" id="GO:0042626">
    <property type="term" value="F:ATPase-coupled transmembrane transporter activity"/>
    <property type="evidence" value="ECO:0007669"/>
    <property type="project" value="TreeGrafter"/>
</dbReference>
<dbReference type="GO" id="GO:0005524">
    <property type="term" value="F:ATP binding"/>
    <property type="evidence" value="ECO:0007669"/>
    <property type="project" value="UniProtKB-UniRule"/>
</dbReference>
<dbReference type="InterPro" id="IPR027417">
    <property type="entry name" value="P-loop_NTPase"/>
</dbReference>
<name>A0A9D1L752_9FIRM</name>
<proteinExistence type="inferred from homology"/>
<evidence type="ECO:0000256" key="9">
    <source>
        <dbReference type="ARBA" id="ARBA00025157"/>
    </source>
</evidence>
<keyword evidence="7" id="KW-1278">Translocase</keyword>
<comment type="caution">
    <text evidence="12">The sequence shown here is derived from an EMBL/GenBank/DDBJ whole genome shotgun (WGS) entry which is preliminary data.</text>
</comment>
<keyword evidence="3 10" id="KW-0813">Transport</keyword>
<dbReference type="Gene3D" id="3.40.50.300">
    <property type="entry name" value="P-loop containing nucleotide triphosphate hydrolases"/>
    <property type="match status" value="1"/>
</dbReference>
<evidence type="ECO:0000256" key="5">
    <source>
        <dbReference type="ARBA" id="ARBA00022741"/>
    </source>
</evidence>
<dbReference type="NCBIfam" id="NF010167">
    <property type="entry name" value="PRK13648.1"/>
    <property type="match status" value="1"/>
</dbReference>
<evidence type="ECO:0000256" key="7">
    <source>
        <dbReference type="ARBA" id="ARBA00022967"/>
    </source>
</evidence>
<dbReference type="PROSITE" id="PS50893">
    <property type="entry name" value="ABC_TRANSPORTER_2"/>
    <property type="match status" value="1"/>
</dbReference>
<evidence type="ECO:0000256" key="2">
    <source>
        <dbReference type="ARBA" id="ARBA00005417"/>
    </source>
</evidence>
<accession>A0A9D1L752</accession>
<evidence type="ECO:0000256" key="3">
    <source>
        <dbReference type="ARBA" id="ARBA00022448"/>
    </source>
</evidence>
<dbReference type="InterPro" id="IPR003439">
    <property type="entry name" value="ABC_transporter-like_ATP-bd"/>
</dbReference>
<dbReference type="Proteomes" id="UP000824090">
    <property type="component" value="Unassembled WGS sequence"/>
</dbReference>
<dbReference type="InterPro" id="IPR003593">
    <property type="entry name" value="AAA+_ATPase"/>
</dbReference>
<reference evidence="12" key="2">
    <citation type="journal article" date="2021" name="PeerJ">
        <title>Extensive microbial diversity within the chicken gut microbiome revealed by metagenomics and culture.</title>
        <authorList>
            <person name="Gilroy R."/>
            <person name="Ravi A."/>
            <person name="Getino M."/>
            <person name="Pursley I."/>
            <person name="Horton D.L."/>
            <person name="Alikhan N.F."/>
            <person name="Baker D."/>
            <person name="Gharbi K."/>
            <person name="Hall N."/>
            <person name="Watson M."/>
            <person name="Adriaenssens E.M."/>
            <person name="Foster-Nyarko E."/>
            <person name="Jarju S."/>
            <person name="Secka A."/>
            <person name="Antonio M."/>
            <person name="Oren A."/>
            <person name="Chaudhuri R.R."/>
            <person name="La Ragione R."/>
            <person name="Hildebrand F."/>
            <person name="Pallen M.J."/>
        </authorList>
    </citation>
    <scope>NUCLEOTIDE SEQUENCE</scope>
    <source>
        <strain evidence="12">ChiHcec3-6078</strain>
    </source>
</reference>
<dbReference type="FunFam" id="3.40.50.300:FF:000224">
    <property type="entry name" value="Energy-coupling factor transporter ATP-binding protein EcfA"/>
    <property type="match status" value="1"/>
</dbReference>
<dbReference type="InterPro" id="IPR050095">
    <property type="entry name" value="ECF_ABC_transporter_ATP-bd"/>
</dbReference>
<comment type="function">
    <text evidence="9">Probably part of an ABC transporter complex. Responsible for energy coupling to the transport system.</text>
</comment>
<keyword evidence="5 10" id="KW-0547">Nucleotide-binding</keyword>
<dbReference type="EMBL" id="DVMP01000087">
    <property type="protein sequence ID" value="HIU25777.1"/>
    <property type="molecule type" value="Genomic_DNA"/>
</dbReference>
<protein>
    <recommendedName>
        <fullName evidence="10">ABC transporter ATP-binding protein</fullName>
    </recommendedName>
</protein>
<gene>
    <name evidence="12" type="ORF">IAC50_04715</name>
</gene>
<comment type="subcellular location">
    <subcellularLocation>
        <location evidence="1 10">Cell membrane</location>
        <topology evidence="1 10">Peripheral membrane protein</topology>
    </subcellularLocation>
</comment>
<keyword evidence="4 10" id="KW-1003">Cell membrane</keyword>
<evidence type="ECO:0000256" key="6">
    <source>
        <dbReference type="ARBA" id="ARBA00022840"/>
    </source>
</evidence>
<comment type="function">
    <text evidence="10">Part of an ABC transporter complex. Responsible for energy coupling to the transport system.</text>
</comment>
<dbReference type="CDD" id="cd03225">
    <property type="entry name" value="ABC_cobalt_CbiO_domain1"/>
    <property type="match status" value="1"/>
</dbReference>
<dbReference type="NCBIfam" id="TIGR01166">
    <property type="entry name" value="cbiO"/>
    <property type="match status" value="1"/>
</dbReference>
<dbReference type="InterPro" id="IPR015856">
    <property type="entry name" value="ABC_transpr_CbiO/EcfA_su"/>
</dbReference>
<evidence type="ECO:0000259" key="11">
    <source>
        <dbReference type="PROSITE" id="PS50893"/>
    </source>
</evidence>
<dbReference type="SMART" id="SM00382">
    <property type="entry name" value="AAA"/>
    <property type="match status" value="1"/>
</dbReference>
<organism evidence="12 13">
    <name type="scientific">Candidatus Allocopromorpha excrementigallinarum</name>
    <dbReference type="NCBI Taxonomy" id="2840742"/>
    <lineage>
        <taxon>Bacteria</taxon>
        <taxon>Bacillati</taxon>
        <taxon>Bacillota</taxon>
        <taxon>Clostridia</taxon>
        <taxon>Eubacteriales</taxon>
        <taxon>Eubacteriaceae</taxon>
        <taxon>Eubacteriaceae incertae sedis</taxon>
        <taxon>Candidatus Allocopromorpha</taxon>
    </lineage>
</organism>
<dbReference type="NCBIfam" id="TIGR04520">
    <property type="entry name" value="ECF_ATPase_1"/>
    <property type="match status" value="1"/>
</dbReference>
<evidence type="ECO:0000313" key="13">
    <source>
        <dbReference type="Proteomes" id="UP000824090"/>
    </source>
</evidence>
<evidence type="ECO:0000256" key="4">
    <source>
        <dbReference type="ARBA" id="ARBA00022475"/>
    </source>
</evidence>
<dbReference type="AlphaFoldDB" id="A0A9D1L752"/>
<evidence type="ECO:0000256" key="10">
    <source>
        <dbReference type="RuleBase" id="RU364103"/>
    </source>
</evidence>
<evidence type="ECO:0000256" key="1">
    <source>
        <dbReference type="ARBA" id="ARBA00004202"/>
    </source>
</evidence>
<sequence>MADFIRVENLTFEYVKSEDGTRVKALENVSLNVEKGSFAAVIGQNGSGKSTLAKNINGLLVPSEGKVYVDGMDTSLKENLWEVRKKVAMVFQNPDNQIVSSVVEDDVAFGPENLGVEPLEIRRRVDEALKAVEMYDHRKKAPHLLSGGQKQRVAIAGAVAMEPECIVFDEPTAMLDPRGRREVMSIIKKLNQKGITTVLITHFMEEAAEADRITVLDQGRKKLEGTPREIFQSAGRLLEIGLDVPPAVRLSMLLKERDIKIPAEILTEREIVDFLKSLREGQCQ</sequence>
<evidence type="ECO:0000256" key="8">
    <source>
        <dbReference type="ARBA" id="ARBA00023136"/>
    </source>
</evidence>
<evidence type="ECO:0000313" key="12">
    <source>
        <dbReference type="EMBL" id="HIU25777.1"/>
    </source>
</evidence>
<comment type="similarity">
    <text evidence="2 10">Belongs to the ABC transporter superfamily.</text>
</comment>
<keyword evidence="8 10" id="KW-0472">Membrane</keyword>
<dbReference type="PANTHER" id="PTHR43553:SF24">
    <property type="entry name" value="ENERGY-COUPLING FACTOR TRANSPORTER ATP-BINDING PROTEIN ECFA1"/>
    <property type="match status" value="1"/>
</dbReference>
<dbReference type="InterPro" id="IPR030947">
    <property type="entry name" value="EcfA_1"/>
</dbReference>
<dbReference type="PROSITE" id="PS00211">
    <property type="entry name" value="ABC_TRANSPORTER_1"/>
    <property type="match status" value="1"/>
</dbReference>
<dbReference type="SUPFAM" id="SSF52540">
    <property type="entry name" value="P-loop containing nucleoside triphosphate hydrolases"/>
    <property type="match status" value="1"/>
</dbReference>
<dbReference type="InterPro" id="IPR005876">
    <property type="entry name" value="Co_trans_ATP-bd"/>
</dbReference>
<reference evidence="12" key="1">
    <citation type="submission" date="2020-10" db="EMBL/GenBank/DDBJ databases">
        <authorList>
            <person name="Gilroy R."/>
        </authorList>
    </citation>
    <scope>NUCLEOTIDE SEQUENCE</scope>
    <source>
        <strain evidence="12">ChiHcec3-6078</strain>
    </source>
</reference>
<dbReference type="GO" id="GO:0043190">
    <property type="term" value="C:ATP-binding cassette (ABC) transporter complex"/>
    <property type="evidence" value="ECO:0007669"/>
    <property type="project" value="TreeGrafter"/>
</dbReference>
<dbReference type="PANTHER" id="PTHR43553">
    <property type="entry name" value="HEAVY METAL TRANSPORTER"/>
    <property type="match status" value="1"/>
</dbReference>